<reference evidence="4" key="1">
    <citation type="submission" date="2025-08" db="UniProtKB">
        <authorList>
            <consortium name="RefSeq"/>
        </authorList>
    </citation>
    <scope>IDENTIFICATION</scope>
    <source>
        <tissue evidence="4">Whole body</tissue>
    </source>
</reference>
<dbReference type="InterPro" id="IPR008906">
    <property type="entry name" value="HATC_C_dom"/>
</dbReference>
<dbReference type="Pfam" id="PF14291">
    <property type="entry name" value="DUF4371"/>
    <property type="match status" value="1"/>
</dbReference>
<name>A0A8B8FAB6_9HEMI</name>
<dbReference type="PANTHER" id="PTHR45749">
    <property type="match status" value="1"/>
</dbReference>
<gene>
    <name evidence="4" type="primary">LOC112681529</name>
</gene>
<feature type="domain" description="HAT C-terminal dimerisation" evidence="1">
    <location>
        <begin position="848"/>
        <end position="900"/>
    </location>
</feature>
<dbReference type="InterPro" id="IPR025398">
    <property type="entry name" value="DUF4371"/>
</dbReference>
<organism evidence="3 4">
    <name type="scientific">Sipha flava</name>
    <name type="common">yellow sugarcane aphid</name>
    <dbReference type="NCBI Taxonomy" id="143950"/>
    <lineage>
        <taxon>Eukaryota</taxon>
        <taxon>Metazoa</taxon>
        <taxon>Ecdysozoa</taxon>
        <taxon>Arthropoda</taxon>
        <taxon>Hexapoda</taxon>
        <taxon>Insecta</taxon>
        <taxon>Pterygota</taxon>
        <taxon>Neoptera</taxon>
        <taxon>Paraneoptera</taxon>
        <taxon>Hemiptera</taxon>
        <taxon>Sternorrhyncha</taxon>
        <taxon>Aphidomorpha</taxon>
        <taxon>Aphidoidea</taxon>
        <taxon>Aphididae</taxon>
        <taxon>Sipha</taxon>
    </lineage>
</organism>
<dbReference type="InterPro" id="IPR012337">
    <property type="entry name" value="RNaseH-like_sf"/>
</dbReference>
<dbReference type="Proteomes" id="UP000694846">
    <property type="component" value="Unplaced"/>
</dbReference>
<evidence type="ECO:0000313" key="3">
    <source>
        <dbReference type="Proteomes" id="UP000694846"/>
    </source>
</evidence>
<dbReference type="OrthoDB" id="6605989at2759"/>
<dbReference type="GO" id="GO:0046983">
    <property type="term" value="F:protein dimerization activity"/>
    <property type="evidence" value="ECO:0007669"/>
    <property type="project" value="InterPro"/>
</dbReference>
<feature type="domain" description="DUF4371" evidence="2">
    <location>
        <begin position="248"/>
        <end position="450"/>
    </location>
</feature>
<sequence>MMKKKLKGGAEKLRLKKMINFKAVANDPKQKKIEFGLDRSNKVFVEYYLYSKYLDDCSTQQKQQSCSVKTVENNPSMYSTAKNQTEQSSVSCSFSLPEVEEHIAAEKIYSFVIPKKSSINQKMDFMKQHPCQPTVLHNVSWSLFKLFNREDQRGKPILRKWLTLQCVKNNEVKALYCSICIAFSTSSTNFSTGCTNFRNIYAAVESHEISKVHICAVESYVKASSNDSIEYLINRNVMNMKKKQVEERIHVLKQVFEIIKFLGKQNLPYRGTGDTEGLYKMNDVNINRGNFLELLKFTAERDAILRQYLDNAILSSKKRKLNMDQRQKNSKGRGSLVTLVSKTTVNKVIEGILETMRKHIREEMGDQHFSIQFDSTQDIGATDQATICLRYLNNTDIKERLFAVIKVEDSAGKSLYELLKTCFDKHNINFKNVIGESFDGASNMRGEFNGLQYFIKQQNENSIYVWCYAHILNLCICDTCDNLAAKNLFGFLNRLSTFFSDSYKRMDIWKKNQENLGVGVKKLRKLQKIGETRWWSREKALKWVFDGEDCLYPTIVSALDFICSSKKFDQKSIYEATSLKNKLCEFQVILTAHLFIKVFDSAGPTSSYLQSSNLDLLAGWLMVENTIDEIGKINFDTIVVEAEKFSQNMNDKFTNFELNDSIVVEDKLPLIRSRHKKRNYDEMCSDEHIINPIDKFRVEVFQCTIDQLRSSFIQRFSSNREIIADIQYLLPKNFQYAKDNSLPESALKILSKLSSINHQKLVSELNHFSKIYDNIAKPLNSNTSKMYNDDDDDMFQDNEEFFLDWDKNDEMNLEVKGCEKSKTSNNNHNTKSCLICLQKLIYQLNMHSPAYCNFYAAVEFVLTLSVTQVNCERAFSKLKIIKNRLRSSLNQDHLEAFMLMSIEKDILDAIDFKEILNILKNSSSLMNQMLSL</sequence>
<dbReference type="PANTHER" id="PTHR45749:SF21">
    <property type="entry name" value="DUF4371 DOMAIN-CONTAINING PROTEIN"/>
    <property type="match status" value="1"/>
</dbReference>
<protein>
    <submittedName>
        <fullName evidence="4">Zinc finger MYM-type protein 1-like</fullName>
    </submittedName>
</protein>
<keyword evidence="3" id="KW-1185">Reference proteome</keyword>
<dbReference type="GeneID" id="112681529"/>
<dbReference type="RefSeq" id="XP_025407561.1">
    <property type="nucleotide sequence ID" value="XM_025551776.1"/>
</dbReference>
<dbReference type="Pfam" id="PF05699">
    <property type="entry name" value="Dimer_Tnp_hAT"/>
    <property type="match status" value="1"/>
</dbReference>
<evidence type="ECO:0000259" key="1">
    <source>
        <dbReference type="Pfam" id="PF05699"/>
    </source>
</evidence>
<dbReference type="SUPFAM" id="SSF53098">
    <property type="entry name" value="Ribonuclease H-like"/>
    <property type="match status" value="1"/>
</dbReference>
<proteinExistence type="predicted"/>
<accession>A0A8B8FAB6</accession>
<evidence type="ECO:0000259" key="2">
    <source>
        <dbReference type="Pfam" id="PF14291"/>
    </source>
</evidence>
<dbReference type="AlphaFoldDB" id="A0A8B8FAB6"/>
<evidence type="ECO:0000313" key="4">
    <source>
        <dbReference type="RefSeq" id="XP_025407561.1"/>
    </source>
</evidence>